<dbReference type="GO" id="GO:0006355">
    <property type="term" value="P:regulation of DNA-templated transcription"/>
    <property type="evidence" value="ECO:0007669"/>
    <property type="project" value="InterPro"/>
</dbReference>
<protein>
    <submittedName>
        <fullName evidence="11 14">Response regulator</fullName>
    </submittedName>
    <submittedName>
        <fullName evidence="13">DNA-binding response regulator</fullName>
    </submittedName>
    <submittedName>
        <fullName evidence="10">Response regulator MprA</fullName>
    </submittedName>
</protein>
<dbReference type="SMR" id="A0A069QB76"/>
<evidence type="ECO:0000256" key="5">
    <source>
        <dbReference type="ARBA" id="ARBA00023163"/>
    </source>
</evidence>
<dbReference type="GO" id="GO:0000156">
    <property type="term" value="F:phosphorelay response regulator activity"/>
    <property type="evidence" value="ECO:0007669"/>
    <property type="project" value="TreeGrafter"/>
</dbReference>
<dbReference type="FunFam" id="1.10.10.10:FF:000058">
    <property type="entry name" value="DNA-binding response OmpR family regulator"/>
    <property type="match status" value="1"/>
</dbReference>
<dbReference type="Pfam" id="PF00072">
    <property type="entry name" value="Response_reg"/>
    <property type="match status" value="1"/>
</dbReference>
<dbReference type="EMBL" id="NFFZ01000002">
    <property type="protein sequence ID" value="OTI64872.1"/>
    <property type="molecule type" value="Genomic_DNA"/>
</dbReference>
<accession>A0A069QB76</accession>
<evidence type="ECO:0000256" key="4">
    <source>
        <dbReference type="ARBA" id="ARBA00023125"/>
    </source>
</evidence>
<evidence type="ECO:0000313" key="10">
    <source>
        <dbReference type="EMBL" id="CRP74466.1"/>
    </source>
</evidence>
<dbReference type="Pfam" id="PF00486">
    <property type="entry name" value="Trans_reg_C"/>
    <property type="match status" value="1"/>
</dbReference>
<feature type="DNA-binding region" description="OmpR/PhoB-type" evidence="7">
    <location>
        <begin position="125"/>
        <end position="222"/>
    </location>
</feature>
<dbReference type="Proteomes" id="UP000433532">
    <property type="component" value="Unassembled WGS sequence"/>
</dbReference>
<dbReference type="RefSeq" id="WP_003091311.1">
    <property type="nucleotide sequence ID" value="NZ_AP014622.1"/>
</dbReference>
<feature type="domain" description="Response regulatory" evidence="8">
    <location>
        <begin position="4"/>
        <end position="118"/>
    </location>
</feature>
<evidence type="ECO:0000313" key="17">
    <source>
        <dbReference type="Proteomes" id="UP000433532"/>
    </source>
</evidence>
<dbReference type="AlphaFoldDB" id="A0A069QB76"/>
<feature type="domain" description="OmpR/PhoB-type" evidence="9">
    <location>
        <begin position="125"/>
        <end position="222"/>
    </location>
</feature>
<accession>A0A1S1C638</accession>
<dbReference type="OMA" id="CDHAANG"/>
<evidence type="ECO:0000259" key="9">
    <source>
        <dbReference type="PROSITE" id="PS51755"/>
    </source>
</evidence>
<reference evidence="14" key="7">
    <citation type="submission" date="2023-10" db="EMBL/GenBank/DDBJ databases">
        <title>Pathogen: clinical or host-associated sample.</title>
        <authorList>
            <person name="Hergert J."/>
            <person name="Casey R."/>
            <person name="Wagner J."/>
            <person name="Young E.L."/>
            <person name="Oakeson K.F."/>
        </authorList>
    </citation>
    <scope>NUCLEOTIDE SEQUENCE</scope>
    <source>
        <strain evidence="14">2021CK-01020</strain>
    </source>
</reference>
<dbReference type="SMART" id="SM00862">
    <property type="entry name" value="Trans_reg_C"/>
    <property type="match status" value="1"/>
</dbReference>
<dbReference type="PROSITE" id="PS51755">
    <property type="entry name" value="OMPR_PHOB"/>
    <property type="match status" value="1"/>
</dbReference>
<sequence length="223" mass="24830">MHIHVLVVEDNFDLAGTVIDYLEAAGVVCDHARDGQAGLNLARANRYDVILLDIMLPRINGRQVCRQLREAGLQTPVLMLTALDTLQDKLDGFDAGADDYLLKPFELPELLVRLQALSRRRSGQAQRLQVDDLVMDLDSRQASRGGTPLALSPTAWKILECLMRASPALVTREQLGRSVWGDEPPESNTLNVHMHHLRSTVDKGFATPLIHTLHSVGFQLERK</sequence>
<evidence type="ECO:0000313" key="11">
    <source>
        <dbReference type="EMBL" id="MUI36189.1"/>
    </source>
</evidence>
<evidence type="ECO:0000256" key="2">
    <source>
        <dbReference type="ARBA" id="ARBA00023012"/>
    </source>
</evidence>
<evidence type="ECO:0000313" key="12">
    <source>
        <dbReference type="EMBL" id="MZZ13586.1"/>
    </source>
</evidence>
<dbReference type="Proteomes" id="UP001297540">
    <property type="component" value="Chromosome"/>
</dbReference>
<reference evidence="15" key="1">
    <citation type="submission" date="2015-06" db="EMBL/GenBank/DDBJ databases">
        <authorList>
            <person name="Radhakrishnan Rajesh"/>
            <person name="Underwood Anthony"/>
            <person name="Al-Shahib Ali"/>
        </authorList>
    </citation>
    <scope>NUCLEOTIDE SEQUENCE [LARGE SCALE GENOMIC DNA]</scope>
    <source>
        <strain evidence="15">P19_London_7_VIM_2_05_10</strain>
    </source>
</reference>
<keyword evidence="5" id="KW-0804">Transcription</keyword>
<dbReference type="PANTHER" id="PTHR48111">
    <property type="entry name" value="REGULATOR OF RPOS"/>
    <property type="match status" value="1"/>
</dbReference>
<dbReference type="GO" id="GO:0000976">
    <property type="term" value="F:transcription cis-regulatory region binding"/>
    <property type="evidence" value="ECO:0007669"/>
    <property type="project" value="TreeGrafter"/>
</dbReference>
<dbReference type="FunFam" id="3.40.50.2300:FF:000001">
    <property type="entry name" value="DNA-binding response regulator PhoB"/>
    <property type="match status" value="1"/>
</dbReference>
<dbReference type="EMBL" id="CP136986">
    <property type="protein sequence ID" value="WOS80045.1"/>
    <property type="molecule type" value="Genomic_DNA"/>
</dbReference>
<dbReference type="InterPro" id="IPR011006">
    <property type="entry name" value="CheY-like_superfamily"/>
</dbReference>
<reference evidence="10" key="2">
    <citation type="submission" date="2015-06" db="EMBL/GenBank/DDBJ databases">
        <authorList>
            <person name="Radhakrishnan R."/>
            <person name="Underwood A."/>
            <person name="Al-Shahib A."/>
        </authorList>
    </citation>
    <scope>NUCLEOTIDE SEQUENCE</scope>
    <source>
        <strain evidence="10">P19_London_7_VIM_2_05_10</strain>
    </source>
</reference>
<dbReference type="PANTHER" id="PTHR48111:SF22">
    <property type="entry name" value="REGULATOR OF RPOS"/>
    <property type="match status" value="1"/>
</dbReference>
<dbReference type="SMART" id="SM00448">
    <property type="entry name" value="REC"/>
    <property type="match status" value="1"/>
</dbReference>
<dbReference type="EMBL" id="CVVU01000240">
    <property type="protein sequence ID" value="CRP74466.1"/>
    <property type="molecule type" value="Genomic_DNA"/>
</dbReference>
<keyword evidence="1 6" id="KW-0597">Phosphoprotein</keyword>
<reference evidence="12" key="5">
    <citation type="submission" date="2020-01" db="EMBL/GenBank/DDBJ databases">
        <title>Bacteria Cultured from War Wounds Associated with the Conflict in Eastern Ukraine.</title>
        <authorList>
            <person name="Snesrud E."/>
            <person name="Galac M.R."/>
            <person name="Mc Gann P."/>
            <person name="Valentine K."/>
            <person name="Viacheslav K."/>
        </authorList>
    </citation>
    <scope>NUCLEOTIDE SEQUENCE</scope>
    <source>
        <strain evidence="12">VNMU148</strain>
    </source>
</reference>
<reference evidence="11 17" key="4">
    <citation type="submission" date="2019-11" db="EMBL/GenBank/DDBJ databases">
        <title>Genomes of ocular Pseudomonas aeruginosa isolates.</title>
        <authorList>
            <person name="Khan M."/>
            <person name="Rice S.A."/>
            <person name="Willcox M.D.P."/>
            <person name="Stapleton F."/>
        </authorList>
    </citation>
    <scope>NUCLEOTIDE SEQUENCE [LARGE SCALE GENOMIC DNA]</scope>
    <source>
        <strain evidence="11 17">PA221</strain>
    </source>
</reference>
<reference evidence="14" key="6">
    <citation type="submission" date="2023-06" db="EMBL/GenBank/DDBJ databases">
        <authorList>
            <consortium name="Clinical and Environmental Microbiology Branch: Whole genome sequencing antimicrobial resistance pathogens in the healthcare setting"/>
        </authorList>
    </citation>
    <scope>NUCLEOTIDE SEQUENCE</scope>
    <source>
        <strain evidence="14">2021CK-01020</strain>
    </source>
</reference>
<dbReference type="KEGG" id="paeb:NCGM1900_3226"/>
<dbReference type="InterPro" id="IPR001789">
    <property type="entry name" value="Sig_transdc_resp-reg_receiver"/>
</dbReference>
<reference evidence="13 16" key="3">
    <citation type="submission" date="2017-05" db="EMBL/GenBank/DDBJ databases">
        <authorList>
            <person name="Song R."/>
            <person name="Chenine A.L."/>
            <person name="Ruprecht R.M."/>
        </authorList>
    </citation>
    <scope>NUCLEOTIDE SEQUENCE [LARGE SCALE GENOMIC DNA]</scope>
    <source>
        <strain evidence="13 16">S567_C10_BS</strain>
    </source>
</reference>
<gene>
    <name evidence="10" type="primary">mprA</name>
    <name evidence="14" type="synonym">cprR</name>
    <name evidence="13" type="ORF">CAZ10_03625</name>
    <name evidence="11" type="ORF">GNQ48_14345</name>
    <name evidence="12" type="ORF">GUL26_15145</name>
    <name evidence="14" type="ORF">L4V69_13095</name>
    <name evidence="10" type="ORF">PAERUG_P19_London_7_VIM_2_05_10_05415</name>
</gene>
<keyword evidence="2" id="KW-0902">Two-component regulatory system</keyword>
<keyword evidence="4 7" id="KW-0238">DNA-binding</keyword>
<dbReference type="SUPFAM" id="SSF52172">
    <property type="entry name" value="CheY-like"/>
    <property type="match status" value="1"/>
</dbReference>
<evidence type="ECO:0000256" key="6">
    <source>
        <dbReference type="PROSITE-ProRule" id="PRU00169"/>
    </source>
</evidence>
<dbReference type="GO" id="GO:0032993">
    <property type="term" value="C:protein-DNA complex"/>
    <property type="evidence" value="ECO:0007669"/>
    <property type="project" value="TreeGrafter"/>
</dbReference>
<evidence type="ECO:0000313" key="16">
    <source>
        <dbReference type="Proteomes" id="UP000194857"/>
    </source>
</evidence>
<keyword evidence="3" id="KW-0805">Transcription regulation</keyword>
<dbReference type="CDD" id="cd00383">
    <property type="entry name" value="trans_reg_C"/>
    <property type="match status" value="1"/>
</dbReference>
<evidence type="ECO:0000256" key="7">
    <source>
        <dbReference type="PROSITE-ProRule" id="PRU01091"/>
    </source>
</evidence>
<evidence type="ECO:0000256" key="3">
    <source>
        <dbReference type="ARBA" id="ARBA00023015"/>
    </source>
</evidence>
<evidence type="ECO:0000259" key="8">
    <source>
        <dbReference type="PROSITE" id="PS50110"/>
    </source>
</evidence>
<evidence type="ECO:0000256" key="1">
    <source>
        <dbReference type="ARBA" id="ARBA00022553"/>
    </source>
</evidence>
<feature type="modified residue" description="4-aspartylphosphate" evidence="6">
    <location>
        <position position="53"/>
    </location>
</feature>
<dbReference type="Proteomes" id="UP000644192">
    <property type="component" value="Unassembled WGS sequence"/>
</dbReference>
<dbReference type="Gene3D" id="3.40.50.2300">
    <property type="match status" value="1"/>
</dbReference>
<proteinExistence type="predicted"/>
<organism evidence="10 15">
    <name type="scientific">Pseudomonas aeruginosa</name>
    <dbReference type="NCBI Taxonomy" id="287"/>
    <lineage>
        <taxon>Bacteria</taxon>
        <taxon>Pseudomonadati</taxon>
        <taxon>Pseudomonadota</taxon>
        <taxon>Gammaproteobacteria</taxon>
        <taxon>Pseudomonadales</taxon>
        <taxon>Pseudomonadaceae</taxon>
        <taxon>Pseudomonas</taxon>
    </lineage>
</organism>
<dbReference type="GO" id="GO:0005829">
    <property type="term" value="C:cytosol"/>
    <property type="evidence" value="ECO:0007669"/>
    <property type="project" value="TreeGrafter"/>
</dbReference>
<dbReference type="Proteomes" id="UP000045039">
    <property type="component" value="Unassembled WGS sequence"/>
</dbReference>
<dbReference type="EMBL" id="WXZT01000011">
    <property type="protein sequence ID" value="MZZ13586.1"/>
    <property type="molecule type" value="Genomic_DNA"/>
</dbReference>
<dbReference type="EMBL" id="WOAD01000010">
    <property type="protein sequence ID" value="MUI36189.1"/>
    <property type="molecule type" value="Genomic_DNA"/>
</dbReference>
<dbReference type="InterPro" id="IPR039420">
    <property type="entry name" value="WalR-like"/>
</dbReference>
<dbReference type="InterPro" id="IPR001867">
    <property type="entry name" value="OmpR/PhoB-type_DNA-bd"/>
</dbReference>
<evidence type="ECO:0000313" key="14">
    <source>
        <dbReference type="EMBL" id="WOS80045.1"/>
    </source>
</evidence>
<dbReference type="InterPro" id="IPR036388">
    <property type="entry name" value="WH-like_DNA-bd_sf"/>
</dbReference>
<evidence type="ECO:0000313" key="13">
    <source>
        <dbReference type="EMBL" id="OTI64872.1"/>
    </source>
</evidence>
<dbReference type="Gene3D" id="6.10.250.690">
    <property type="match status" value="1"/>
</dbReference>
<dbReference type="Gene3D" id="1.10.10.10">
    <property type="entry name" value="Winged helix-like DNA-binding domain superfamily/Winged helix DNA-binding domain"/>
    <property type="match status" value="1"/>
</dbReference>
<name>A0A069QB76_PSEAI</name>
<dbReference type="PROSITE" id="PS50110">
    <property type="entry name" value="RESPONSE_REGULATORY"/>
    <property type="match status" value="1"/>
</dbReference>
<dbReference type="Proteomes" id="UP000194857">
    <property type="component" value="Unassembled WGS sequence"/>
</dbReference>
<evidence type="ECO:0000313" key="15">
    <source>
        <dbReference type="Proteomes" id="UP000045039"/>
    </source>
</evidence>